<sequence length="100" mass="10722">MKTTVKRRARDVKYGVTGTGGGNPVKPLADTEEKLLALISNVSIEGTAIAEPGVAIEVPITANQEISNADEISKTTDSESTCETIKEDLNEGDSKYKRVR</sequence>
<proteinExistence type="predicted"/>
<feature type="region of interest" description="Disordered" evidence="1">
    <location>
        <begin position="1"/>
        <end position="26"/>
    </location>
</feature>
<feature type="compositionally biased region" description="Basic and acidic residues" evidence="1">
    <location>
        <begin position="84"/>
        <end position="100"/>
    </location>
</feature>
<feature type="compositionally biased region" description="Basic residues" evidence="1">
    <location>
        <begin position="1"/>
        <end position="10"/>
    </location>
</feature>
<gene>
    <name evidence="2" type="ORF">RN001_005806</name>
</gene>
<evidence type="ECO:0000256" key="1">
    <source>
        <dbReference type="SAM" id="MobiDB-lite"/>
    </source>
</evidence>
<evidence type="ECO:0000313" key="2">
    <source>
        <dbReference type="EMBL" id="KAK4882487.1"/>
    </source>
</evidence>
<comment type="caution">
    <text evidence="2">The sequence shown here is derived from an EMBL/GenBank/DDBJ whole genome shotgun (WGS) entry which is preliminary data.</text>
</comment>
<dbReference type="EMBL" id="JARPUR010000002">
    <property type="protein sequence ID" value="KAK4882487.1"/>
    <property type="molecule type" value="Genomic_DNA"/>
</dbReference>
<dbReference type="AlphaFoldDB" id="A0AAN7Q1T0"/>
<evidence type="ECO:0000313" key="3">
    <source>
        <dbReference type="Proteomes" id="UP001353858"/>
    </source>
</evidence>
<protein>
    <submittedName>
        <fullName evidence="2">Uncharacterized protein</fullName>
    </submittedName>
</protein>
<keyword evidence="3" id="KW-1185">Reference proteome</keyword>
<reference evidence="3" key="1">
    <citation type="submission" date="2023-01" db="EMBL/GenBank/DDBJ databases">
        <title>Key to firefly adult light organ development and bioluminescence: homeobox transcription factors regulate luciferase expression and transportation to peroxisome.</title>
        <authorList>
            <person name="Fu X."/>
        </authorList>
    </citation>
    <scope>NUCLEOTIDE SEQUENCE [LARGE SCALE GENOMIC DNA]</scope>
</reference>
<accession>A0AAN7Q1T0</accession>
<feature type="region of interest" description="Disordered" evidence="1">
    <location>
        <begin position="69"/>
        <end position="100"/>
    </location>
</feature>
<organism evidence="2 3">
    <name type="scientific">Aquatica leii</name>
    <dbReference type="NCBI Taxonomy" id="1421715"/>
    <lineage>
        <taxon>Eukaryota</taxon>
        <taxon>Metazoa</taxon>
        <taxon>Ecdysozoa</taxon>
        <taxon>Arthropoda</taxon>
        <taxon>Hexapoda</taxon>
        <taxon>Insecta</taxon>
        <taxon>Pterygota</taxon>
        <taxon>Neoptera</taxon>
        <taxon>Endopterygota</taxon>
        <taxon>Coleoptera</taxon>
        <taxon>Polyphaga</taxon>
        <taxon>Elateriformia</taxon>
        <taxon>Elateroidea</taxon>
        <taxon>Lampyridae</taxon>
        <taxon>Luciolinae</taxon>
        <taxon>Aquatica</taxon>
    </lineage>
</organism>
<name>A0AAN7Q1T0_9COLE</name>
<dbReference type="Proteomes" id="UP001353858">
    <property type="component" value="Unassembled WGS sequence"/>
</dbReference>